<dbReference type="OrthoDB" id="3800077at2759"/>
<name>A0A8E2EUJ3_9PEZI</name>
<keyword evidence="3" id="KW-0812">Transmembrane</keyword>
<feature type="region of interest" description="Disordered" evidence="2">
    <location>
        <begin position="88"/>
        <end position="117"/>
    </location>
</feature>
<accession>A0A8E2EUJ3</accession>
<evidence type="ECO:0000256" key="1">
    <source>
        <dbReference type="ARBA" id="ARBA00009042"/>
    </source>
</evidence>
<proteinExistence type="inferred from homology"/>
<evidence type="ECO:0000313" key="5">
    <source>
        <dbReference type="Proteomes" id="UP000250140"/>
    </source>
</evidence>
<protein>
    <recommendedName>
        <fullName evidence="6">Fucose-specific lectin</fullName>
    </recommendedName>
</protein>
<evidence type="ECO:0000256" key="2">
    <source>
        <dbReference type="SAM" id="MobiDB-lite"/>
    </source>
</evidence>
<dbReference type="InterPro" id="IPR012475">
    <property type="entry name" value="Fungal_lectin"/>
</dbReference>
<dbReference type="Gene3D" id="2.120.10.70">
    <property type="entry name" value="Fucose-specific lectin"/>
    <property type="match status" value="1"/>
</dbReference>
<evidence type="ECO:0000256" key="3">
    <source>
        <dbReference type="SAM" id="Phobius"/>
    </source>
</evidence>
<keyword evidence="3" id="KW-1133">Transmembrane helix</keyword>
<reference evidence="4 5" key="1">
    <citation type="journal article" date="2016" name="Nat. Commun.">
        <title>Ectomycorrhizal ecology is imprinted in the genome of the dominant symbiotic fungus Cenococcum geophilum.</title>
        <authorList>
            <consortium name="DOE Joint Genome Institute"/>
            <person name="Peter M."/>
            <person name="Kohler A."/>
            <person name="Ohm R.A."/>
            <person name="Kuo A."/>
            <person name="Krutzmann J."/>
            <person name="Morin E."/>
            <person name="Arend M."/>
            <person name="Barry K.W."/>
            <person name="Binder M."/>
            <person name="Choi C."/>
            <person name="Clum A."/>
            <person name="Copeland A."/>
            <person name="Grisel N."/>
            <person name="Haridas S."/>
            <person name="Kipfer T."/>
            <person name="LaButti K."/>
            <person name="Lindquist E."/>
            <person name="Lipzen A."/>
            <person name="Maire R."/>
            <person name="Meier B."/>
            <person name="Mihaltcheva S."/>
            <person name="Molinier V."/>
            <person name="Murat C."/>
            <person name="Poggeler S."/>
            <person name="Quandt C.A."/>
            <person name="Sperisen C."/>
            <person name="Tritt A."/>
            <person name="Tisserant E."/>
            <person name="Crous P.W."/>
            <person name="Henrissat B."/>
            <person name="Nehls U."/>
            <person name="Egli S."/>
            <person name="Spatafora J.W."/>
            <person name="Grigoriev I.V."/>
            <person name="Martin F.M."/>
        </authorList>
    </citation>
    <scope>NUCLEOTIDE SEQUENCE [LARGE SCALE GENOMIC DNA]</scope>
    <source>
        <strain evidence="4 5">CBS 207.34</strain>
    </source>
</reference>
<feature type="compositionally biased region" description="Low complexity" evidence="2">
    <location>
        <begin position="97"/>
        <end position="110"/>
    </location>
</feature>
<dbReference type="SUPFAM" id="SSF89372">
    <property type="entry name" value="Fucose-specific lectin"/>
    <property type="match status" value="1"/>
</dbReference>
<sequence length="435" mass="47518">MSKSQDPYKEVVYPAEGLEVADVQHNELPQVVEQYAYYAPEKEIVQPPPARRNPFLHGRRLWILVIVVVLVIVGAVLGGVLGTTLNHGSNNSHAQSATTTGTPTAAPTGTSKPIGIRQNSPLAVTGWRTGGNFSIRVYFQNDDNFLSYSAYESGTGNWTQISNFTTAKPGSPLAATNFNHSFYSSDPSDTTYQIEFFYLDNNNHIVEWNWDNTTVTGRSGSLTENTLTVGSQTRLTTYWPFIIWADPSNNLQEIVYDCTVPGCWSMAPVNVSASANGGLVIVPQMQNITEMDVFYQREDSKLIDYSRNTTTGVFATAGTFSGSVPPSANIAVFSTGRNGSADLNQYILYQDTTSTIQVVWQDDSSGWKGPSTFAAFKGADNGTAITCLTPRSWFNIPIDVSQDMTRCYFQASGALREVINNGTGWNIIGNVPISP</sequence>
<organism evidence="4 5">
    <name type="scientific">Glonium stellatum</name>
    <dbReference type="NCBI Taxonomy" id="574774"/>
    <lineage>
        <taxon>Eukaryota</taxon>
        <taxon>Fungi</taxon>
        <taxon>Dikarya</taxon>
        <taxon>Ascomycota</taxon>
        <taxon>Pezizomycotina</taxon>
        <taxon>Dothideomycetes</taxon>
        <taxon>Pleosporomycetidae</taxon>
        <taxon>Gloniales</taxon>
        <taxon>Gloniaceae</taxon>
        <taxon>Glonium</taxon>
    </lineage>
</organism>
<keyword evidence="5" id="KW-1185">Reference proteome</keyword>
<dbReference type="Proteomes" id="UP000250140">
    <property type="component" value="Unassembled WGS sequence"/>
</dbReference>
<gene>
    <name evidence="4" type="ORF">AOQ84DRAFT_441627</name>
</gene>
<keyword evidence="3" id="KW-0472">Membrane</keyword>
<evidence type="ECO:0000313" key="4">
    <source>
        <dbReference type="EMBL" id="OCL05167.1"/>
    </source>
</evidence>
<dbReference type="EMBL" id="KV750360">
    <property type="protein sequence ID" value="OCL05167.1"/>
    <property type="molecule type" value="Genomic_DNA"/>
</dbReference>
<feature type="transmembrane region" description="Helical" evidence="3">
    <location>
        <begin position="61"/>
        <end position="82"/>
    </location>
</feature>
<dbReference type="AlphaFoldDB" id="A0A8E2EUJ3"/>
<comment type="similarity">
    <text evidence="1">Belongs to the fungal fucose-specific lectin family.</text>
</comment>
<dbReference type="Pfam" id="PF07938">
    <property type="entry name" value="Fungal_lectin"/>
    <property type="match status" value="1"/>
</dbReference>
<evidence type="ECO:0008006" key="6">
    <source>
        <dbReference type="Google" id="ProtNLM"/>
    </source>
</evidence>